<proteinExistence type="predicted"/>
<dbReference type="InterPro" id="IPR000873">
    <property type="entry name" value="AMP-dep_synth/lig_dom"/>
</dbReference>
<dbReference type="EMBL" id="JMQI01000016">
    <property type="protein sequence ID" value="KDN22624.1"/>
    <property type="molecule type" value="Genomic_DNA"/>
</dbReference>
<organism evidence="2 3">
    <name type="scientific">Amycolatopsis rifamycinica</name>
    <dbReference type="NCBI Taxonomy" id="287986"/>
    <lineage>
        <taxon>Bacteria</taxon>
        <taxon>Bacillati</taxon>
        <taxon>Actinomycetota</taxon>
        <taxon>Actinomycetes</taxon>
        <taxon>Pseudonocardiales</taxon>
        <taxon>Pseudonocardiaceae</taxon>
        <taxon>Amycolatopsis</taxon>
    </lineage>
</organism>
<dbReference type="InterPro" id="IPR042099">
    <property type="entry name" value="ANL_N_sf"/>
</dbReference>
<sequence>MKPSDMGVLFDECADRGVPTVVHLDRPFAIAPDAGTTHDVPALARLVRTAAGWLAAAGAWRGDRVAIVKDNHWDYDLLACAAVRIGAVPAKLSGQLAPESLAVLLGRLSPAVLVTTAEVLAGAESAGVDLTAVCRMTMTVDREHPRAAHVGEFRDAAPPPPVRPRADEPLVIMHTSGTTGLPKLVVHSTRTIIGALARLEAGRVPVVGVRRGDTVANASSYAHGRTFCWTASVLCLAPRKIVVLTDADPDRADPVLRAHPPTVIEALPAAYVRLRPLTTRLDNAFRDVRLFASTYDAVHPPIVRGYLAASARRRPLWMQGWGQSETGPITFRFLGRKSAAWRNAGRPIPLRTRLRVVDPATLNPVPRGGPGVVQVRTPARCLGYVGEDERFAGKCADGWWNTGDIGVLTPTGSVRLLDREVDTVPGMSCLAVEDAVEDRLGTVVECVVLGRADAPPLPVVVTADGTLDPAAWSAAVADLPPLAEPVALAREDVPRTGTGKVRRTALLAALTGNAAPAGSGRWT</sequence>
<dbReference type="STRING" id="287986.DV20_08815"/>
<reference evidence="2 3" key="1">
    <citation type="submission" date="2014-05" db="EMBL/GenBank/DDBJ databases">
        <title>Draft genome sequence of Amycolatopsis rifamycinica DSM 46095.</title>
        <authorList>
            <person name="Lal R."/>
            <person name="Saxena A."/>
            <person name="Kumari R."/>
            <person name="Mukherjee U."/>
            <person name="Singh P."/>
            <person name="Sangwan N."/>
            <person name="Mahato N.K."/>
        </authorList>
    </citation>
    <scope>NUCLEOTIDE SEQUENCE [LARGE SCALE GENOMIC DNA]</scope>
    <source>
        <strain evidence="2 3">DSM 46095</strain>
    </source>
</reference>
<accession>A0A066UEQ2</accession>
<dbReference type="PROSITE" id="PS00455">
    <property type="entry name" value="AMP_BINDING"/>
    <property type="match status" value="1"/>
</dbReference>
<dbReference type="Proteomes" id="UP000027345">
    <property type="component" value="Unassembled WGS sequence"/>
</dbReference>
<dbReference type="PANTHER" id="PTHR43767">
    <property type="entry name" value="LONG-CHAIN-FATTY-ACID--COA LIGASE"/>
    <property type="match status" value="1"/>
</dbReference>
<evidence type="ECO:0000313" key="3">
    <source>
        <dbReference type="Proteomes" id="UP000027345"/>
    </source>
</evidence>
<dbReference type="AlphaFoldDB" id="A0A066UEQ2"/>
<protein>
    <submittedName>
        <fullName evidence="2">Long-chain acyl-CoA synthetase</fullName>
    </submittedName>
</protein>
<evidence type="ECO:0000259" key="1">
    <source>
        <dbReference type="Pfam" id="PF00501"/>
    </source>
</evidence>
<comment type="caution">
    <text evidence="2">The sequence shown here is derived from an EMBL/GenBank/DDBJ whole genome shotgun (WGS) entry which is preliminary data.</text>
</comment>
<dbReference type="Pfam" id="PF00501">
    <property type="entry name" value="AMP-binding"/>
    <property type="match status" value="1"/>
</dbReference>
<evidence type="ECO:0000313" key="2">
    <source>
        <dbReference type="EMBL" id="KDN22624.1"/>
    </source>
</evidence>
<dbReference type="InterPro" id="IPR050237">
    <property type="entry name" value="ATP-dep_AMP-bd_enzyme"/>
</dbReference>
<dbReference type="CDD" id="cd04433">
    <property type="entry name" value="AFD_class_I"/>
    <property type="match status" value="1"/>
</dbReference>
<gene>
    <name evidence="2" type="ORF">DV20_08815</name>
</gene>
<dbReference type="eggNOG" id="COG0318">
    <property type="taxonomic scope" value="Bacteria"/>
</dbReference>
<dbReference type="PANTHER" id="PTHR43767:SF1">
    <property type="entry name" value="NONRIBOSOMAL PEPTIDE SYNTHASE PES1 (EUROFUNG)-RELATED"/>
    <property type="match status" value="1"/>
</dbReference>
<dbReference type="SUPFAM" id="SSF56801">
    <property type="entry name" value="Acetyl-CoA synthetase-like"/>
    <property type="match status" value="1"/>
</dbReference>
<name>A0A066UEQ2_9PSEU</name>
<dbReference type="InterPro" id="IPR020845">
    <property type="entry name" value="AMP-binding_CS"/>
</dbReference>
<keyword evidence="3" id="KW-1185">Reference proteome</keyword>
<dbReference type="Gene3D" id="3.40.50.12780">
    <property type="entry name" value="N-terminal domain of ligase-like"/>
    <property type="match status" value="1"/>
</dbReference>
<feature type="domain" description="AMP-dependent synthetase/ligase" evidence="1">
    <location>
        <begin position="28"/>
        <end position="384"/>
    </location>
</feature>